<proteinExistence type="predicted"/>
<feature type="compositionally biased region" description="Low complexity" evidence="1">
    <location>
        <begin position="122"/>
        <end position="151"/>
    </location>
</feature>
<protein>
    <submittedName>
        <fullName evidence="2">Uncharacterized protein</fullName>
    </submittedName>
</protein>
<evidence type="ECO:0000313" key="2">
    <source>
        <dbReference type="EnsemblPlants" id="TuG1812G0500000966.01.T01.cds333456"/>
    </source>
</evidence>
<accession>A0A8R7Q9F0</accession>
<feature type="compositionally biased region" description="Basic residues" evidence="1">
    <location>
        <begin position="61"/>
        <end position="74"/>
    </location>
</feature>
<evidence type="ECO:0000313" key="3">
    <source>
        <dbReference type="Proteomes" id="UP000015106"/>
    </source>
</evidence>
<feature type="region of interest" description="Disordered" evidence="1">
    <location>
        <begin position="50"/>
        <end position="157"/>
    </location>
</feature>
<dbReference type="Proteomes" id="UP000015106">
    <property type="component" value="Chromosome 5"/>
</dbReference>
<keyword evidence="3" id="KW-1185">Reference proteome</keyword>
<dbReference type="EnsemblPlants" id="TuG1812G0500000966.01.T01">
    <property type="protein sequence ID" value="TuG1812G0500000966.01.T01.cds333456"/>
    <property type="gene ID" value="TuG1812G0500000966.01"/>
</dbReference>
<sequence length="157" mass="16468">MNASAAATPPLQTAAMMEGAAHAGQAPDRTLRVISPRGQPLLFIASLPDSVSSTRCSTTPRHGRPCRLHLSMRRHSYDTAARQSPPAPRRAWPLHAPSPPLQIRTSSRACPSSSAPSPPLQIQPSSRAYPSSSAPSSQSSPSTASSPRPSQGPARPP</sequence>
<feature type="compositionally biased region" description="Low complexity" evidence="1">
    <location>
        <begin position="106"/>
        <end position="115"/>
    </location>
</feature>
<evidence type="ECO:0000256" key="1">
    <source>
        <dbReference type="SAM" id="MobiDB-lite"/>
    </source>
</evidence>
<dbReference type="AlphaFoldDB" id="A0A8R7Q9F0"/>
<dbReference type="Gramene" id="TuG1812G0500000966.01.T01">
    <property type="protein sequence ID" value="TuG1812G0500000966.01.T01.cds333456"/>
    <property type="gene ID" value="TuG1812G0500000966.01"/>
</dbReference>
<reference evidence="2" key="2">
    <citation type="submission" date="2018-03" db="EMBL/GenBank/DDBJ databases">
        <title>The Triticum urartu genome reveals the dynamic nature of wheat genome evolution.</title>
        <authorList>
            <person name="Ling H."/>
            <person name="Ma B."/>
            <person name="Shi X."/>
            <person name="Liu H."/>
            <person name="Dong L."/>
            <person name="Sun H."/>
            <person name="Cao Y."/>
            <person name="Gao Q."/>
            <person name="Zheng S."/>
            <person name="Li Y."/>
            <person name="Yu Y."/>
            <person name="Du H."/>
            <person name="Qi M."/>
            <person name="Li Y."/>
            <person name="Yu H."/>
            <person name="Cui Y."/>
            <person name="Wang N."/>
            <person name="Chen C."/>
            <person name="Wu H."/>
            <person name="Zhao Y."/>
            <person name="Zhang J."/>
            <person name="Li Y."/>
            <person name="Zhou W."/>
            <person name="Zhang B."/>
            <person name="Hu W."/>
            <person name="Eijk M."/>
            <person name="Tang J."/>
            <person name="Witsenboer H."/>
            <person name="Zhao S."/>
            <person name="Li Z."/>
            <person name="Zhang A."/>
            <person name="Wang D."/>
            <person name="Liang C."/>
        </authorList>
    </citation>
    <scope>NUCLEOTIDE SEQUENCE [LARGE SCALE GENOMIC DNA]</scope>
    <source>
        <strain evidence="2">cv. G1812</strain>
    </source>
</reference>
<reference evidence="2" key="3">
    <citation type="submission" date="2022-06" db="UniProtKB">
        <authorList>
            <consortium name="EnsemblPlants"/>
        </authorList>
    </citation>
    <scope>IDENTIFICATION</scope>
</reference>
<feature type="compositionally biased region" description="Polar residues" evidence="1">
    <location>
        <begin position="50"/>
        <end position="60"/>
    </location>
</feature>
<feature type="compositionally biased region" description="Low complexity" evidence="1">
    <location>
        <begin position="80"/>
        <end position="93"/>
    </location>
</feature>
<name>A0A8R7Q9F0_TRIUA</name>
<reference evidence="3" key="1">
    <citation type="journal article" date="2013" name="Nature">
        <title>Draft genome of the wheat A-genome progenitor Triticum urartu.</title>
        <authorList>
            <person name="Ling H.Q."/>
            <person name="Zhao S."/>
            <person name="Liu D."/>
            <person name="Wang J."/>
            <person name="Sun H."/>
            <person name="Zhang C."/>
            <person name="Fan H."/>
            <person name="Li D."/>
            <person name="Dong L."/>
            <person name="Tao Y."/>
            <person name="Gao C."/>
            <person name="Wu H."/>
            <person name="Li Y."/>
            <person name="Cui Y."/>
            <person name="Guo X."/>
            <person name="Zheng S."/>
            <person name="Wang B."/>
            <person name="Yu K."/>
            <person name="Liang Q."/>
            <person name="Yang W."/>
            <person name="Lou X."/>
            <person name="Chen J."/>
            <person name="Feng M."/>
            <person name="Jian J."/>
            <person name="Zhang X."/>
            <person name="Luo G."/>
            <person name="Jiang Y."/>
            <person name="Liu J."/>
            <person name="Wang Z."/>
            <person name="Sha Y."/>
            <person name="Zhang B."/>
            <person name="Wu H."/>
            <person name="Tang D."/>
            <person name="Shen Q."/>
            <person name="Xue P."/>
            <person name="Zou S."/>
            <person name="Wang X."/>
            <person name="Liu X."/>
            <person name="Wang F."/>
            <person name="Yang Y."/>
            <person name="An X."/>
            <person name="Dong Z."/>
            <person name="Zhang K."/>
            <person name="Zhang X."/>
            <person name="Luo M.C."/>
            <person name="Dvorak J."/>
            <person name="Tong Y."/>
            <person name="Wang J."/>
            <person name="Yang H."/>
            <person name="Li Z."/>
            <person name="Wang D."/>
            <person name="Zhang A."/>
            <person name="Wang J."/>
        </authorList>
    </citation>
    <scope>NUCLEOTIDE SEQUENCE</scope>
    <source>
        <strain evidence="3">cv. G1812</strain>
    </source>
</reference>
<organism evidence="2 3">
    <name type="scientific">Triticum urartu</name>
    <name type="common">Red wild einkorn</name>
    <name type="synonym">Crithodium urartu</name>
    <dbReference type="NCBI Taxonomy" id="4572"/>
    <lineage>
        <taxon>Eukaryota</taxon>
        <taxon>Viridiplantae</taxon>
        <taxon>Streptophyta</taxon>
        <taxon>Embryophyta</taxon>
        <taxon>Tracheophyta</taxon>
        <taxon>Spermatophyta</taxon>
        <taxon>Magnoliopsida</taxon>
        <taxon>Liliopsida</taxon>
        <taxon>Poales</taxon>
        <taxon>Poaceae</taxon>
        <taxon>BOP clade</taxon>
        <taxon>Pooideae</taxon>
        <taxon>Triticodae</taxon>
        <taxon>Triticeae</taxon>
        <taxon>Triticinae</taxon>
        <taxon>Triticum</taxon>
    </lineage>
</organism>